<organism evidence="1 2">
    <name type="scientific">Leptospira weilii str. 2006001853</name>
    <dbReference type="NCBI Taxonomy" id="1001589"/>
    <lineage>
        <taxon>Bacteria</taxon>
        <taxon>Pseudomonadati</taxon>
        <taxon>Spirochaetota</taxon>
        <taxon>Spirochaetia</taxon>
        <taxon>Leptospirales</taxon>
        <taxon>Leptospiraceae</taxon>
        <taxon>Leptospira</taxon>
    </lineage>
</organism>
<accession>A0A828Z6Q1</accession>
<reference evidence="1 2" key="1">
    <citation type="submission" date="2012-10" db="EMBL/GenBank/DDBJ databases">
        <authorList>
            <person name="Harkins D.M."/>
            <person name="Durkin A.S."/>
            <person name="Brinkac L.M."/>
            <person name="Haft D.H."/>
            <person name="Selengut J.D."/>
            <person name="Sanka R."/>
            <person name="DePew J."/>
            <person name="Purushe J."/>
            <person name="Whelen A.C."/>
            <person name="Vinetz J.M."/>
            <person name="Sutton G.G."/>
            <person name="Nierman W.C."/>
            <person name="Fouts D.E."/>
        </authorList>
    </citation>
    <scope>NUCLEOTIDE SEQUENCE [LARGE SCALE GENOMIC DNA]</scope>
    <source>
        <strain evidence="1 2">2006001853</strain>
    </source>
</reference>
<name>A0A828Z6Q1_9LEPT</name>
<comment type="caution">
    <text evidence="1">The sequence shown here is derived from an EMBL/GenBank/DDBJ whole genome shotgun (WGS) entry which is preliminary data.</text>
</comment>
<evidence type="ECO:0000313" key="2">
    <source>
        <dbReference type="Proteomes" id="UP000001338"/>
    </source>
</evidence>
<dbReference type="AlphaFoldDB" id="A0A828Z6Q1"/>
<dbReference type="Proteomes" id="UP000001338">
    <property type="component" value="Unassembled WGS sequence"/>
</dbReference>
<proteinExistence type="predicted"/>
<dbReference type="RefSeq" id="WP_004498747.1">
    <property type="nucleotide sequence ID" value="NZ_AFLV02000009.1"/>
</dbReference>
<gene>
    <name evidence="1" type="ORF">LEP1GSC036_0703</name>
</gene>
<protein>
    <submittedName>
        <fullName evidence="1">Uncharacterized protein</fullName>
    </submittedName>
</protein>
<evidence type="ECO:0000313" key="1">
    <source>
        <dbReference type="EMBL" id="EKR66059.1"/>
    </source>
</evidence>
<sequence>MSFELNIRKSFFLRFLIVVSCLFLFESCRFVSIQESLRSYILVKSALNFNSYISRKEWKNAALVARFYSMSVSVFGIGDATLDGFKSGSAYSAREDFAADLLAYTVFAEDDQFLPLVYQLIPAKIRDSRLAFNLACFHSIRGDKWKMIHYMKMAFSLRMTVDKFEKDRDFDRFRRDEDFIRILRIHRNFYSKKESNRQKRRTGYGLEVQ</sequence>
<dbReference type="EMBL" id="AFLV02000009">
    <property type="protein sequence ID" value="EKR66059.1"/>
    <property type="molecule type" value="Genomic_DNA"/>
</dbReference>
<dbReference type="NCBIfam" id="NF047558">
    <property type="entry name" value="TPR_END_plus"/>
    <property type="match status" value="1"/>
</dbReference>